<dbReference type="InterPro" id="IPR012223">
    <property type="entry name" value="TEII"/>
</dbReference>
<organism evidence="3 4">
    <name type="scientific">Streptomyces blastmyceticus</name>
    <dbReference type="NCBI Taxonomy" id="68180"/>
    <lineage>
        <taxon>Bacteria</taxon>
        <taxon>Bacillati</taxon>
        <taxon>Actinomycetota</taxon>
        <taxon>Actinomycetes</taxon>
        <taxon>Kitasatosporales</taxon>
        <taxon>Streptomycetaceae</taxon>
        <taxon>Streptomyces</taxon>
    </lineage>
</organism>
<comment type="caution">
    <text evidence="3">The sequence shown here is derived from an EMBL/GenBank/DDBJ whole genome shotgun (WGS) entry which is preliminary data.</text>
</comment>
<feature type="domain" description="Thioesterase" evidence="2">
    <location>
        <begin position="22"/>
        <end position="241"/>
    </location>
</feature>
<sequence length="259" mass="28468">MTSDRRPSKWLLRRPKDDSPVRVFCFPYAGVGASMYAKWPRTIGPAEVCLVQLPGRENRLREPHFGTYEELTEGLLEGLEPHLDRPFAFFGHCSGALPAFAAAAELARRGQRLPDRLFLSSQVAPHEGPYGRLLDLGHDELADELVALTRAMGGEPHPDLIDLGVGILAADIEANRRYRLDAPLRLPTTLTTIGWREDTVIPAAKTAGWREYAPDGDTREVLLDGGHYAFLDAPEALVAELAADLAALAPLKKTEADRT</sequence>
<proteinExistence type="inferred from homology"/>
<dbReference type="Proteomes" id="UP001500063">
    <property type="component" value="Unassembled WGS sequence"/>
</dbReference>
<reference evidence="3 4" key="1">
    <citation type="journal article" date="2019" name="Int. J. Syst. Evol. Microbiol.">
        <title>The Global Catalogue of Microorganisms (GCM) 10K type strain sequencing project: providing services to taxonomists for standard genome sequencing and annotation.</title>
        <authorList>
            <consortium name="The Broad Institute Genomics Platform"/>
            <consortium name="The Broad Institute Genome Sequencing Center for Infectious Disease"/>
            <person name="Wu L."/>
            <person name="Ma J."/>
        </authorList>
    </citation>
    <scope>NUCLEOTIDE SEQUENCE [LARGE SCALE GENOMIC DNA]</scope>
    <source>
        <strain evidence="3 4">JCM 4565</strain>
    </source>
</reference>
<evidence type="ECO:0000256" key="1">
    <source>
        <dbReference type="ARBA" id="ARBA00007169"/>
    </source>
</evidence>
<dbReference type="Pfam" id="PF00975">
    <property type="entry name" value="Thioesterase"/>
    <property type="match status" value="1"/>
</dbReference>
<dbReference type="Gene3D" id="3.40.50.1820">
    <property type="entry name" value="alpha/beta hydrolase"/>
    <property type="match status" value="1"/>
</dbReference>
<dbReference type="EMBL" id="BAAABW010000028">
    <property type="protein sequence ID" value="GAA0371384.1"/>
    <property type="molecule type" value="Genomic_DNA"/>
</dbReference>
<evidence type="ECO:0000259" key="2">
    <source>
        <dbReference type="Pfam" id="PF00975"/>
    </source>
</evidence>
<evidence type="ECO:0000313" key="3">
    <source>
        <dbReference type="EMBL" id="GAA0371384.1"/>
    </source>
</evidence>
<name>A0ABN0XS04_9ACTN</name>
<dbReference type="SUPFAM" id="SSF53474">
    <property type="entry name" value="alpha/beta-Hydrolases"/>
    <property type="match status" value="1"/>
</dbReference>
<protein>
    <submittedName>
        <fullName evidence="3">Thioesterase domain-containing protein</fullName>
    </submittedName>
</protein>
<dbReference type="PANTHER" id="PTHR11487">
    <property type="entry name" value="THIOESTERASE"/>
    <property type="match status" value="1"/>
</dbReference>
<evidence type="ECO:0000313" key="4">
    <source>
        <dbReference type="Proteomes" id="UP001500063"/>
    </source>
</evidence>
<accession>A0ABN0XS04</accession>
<dbReference type="InterPro" id="IPR029058">
    <property type="entry name" value="AB_hydrolase_fold"/>
</dbReference>
<dbReference type="RefSeq" id="WP_344122292.1">
    <property type="nucleotide sequence ID" value="NZ_BAAABW010000028.1"/>
</dbReference>
<gene>
    <name evidence="3" type="ORF">GCM10010319_56820</name>
</gene>
<comment type="similarity">
    <text evidence="1">Belongs to the thioesterase family.</text>
</comment>
<dbReference type="PANTHER" id="PTHR11487:SF0">
    <property type="entry name" value="S-ACYL FATTY ACID SYNTHASE THIOESTERASE, MEDIUM CHAIN"/>
    <property type="match status" value="1"/>
</dbReference>
<keyword evidence="4" id="KW-1185">Reference proteome</keyword>
<dbReference type="InterPro" id="IPR001031">
    <property type="entry name" value="Thioesterase"/>
</dbReference>